<evidence type="ECO:0008006" key="3">
    <source>
        <dbReference type="Google" id="ProtNLM"/>
    </source>
</evidence>
<dbReference type="Gene3D" id="1.10.10.10">
    <property type="entry name" value="Winged helix-like DNA-binding domain superfamily/Winged helix DNA-binding domain"/>
    <property type="match status" value="1"/>
</dbReference>
<dbReference type="AlphaFoldDB" id="A0A0G0BY11"/>
<evidence type="ECO:0000313" key="1">
    <source>
        <dbReference type="EMBL" id="KKP43755.1"/>
    </source>
</evidence>
<evidence type="ECO:0000313" key="2">
    <source>
        <dbReference type="Proteomes" id="UP000034302"/>
    </source>
</evidence>
<reference evidence="1 2" key="1">
    <citation type="journal article" date="2015" name="Nature">
        <title>rRNA introns, odd ribosomes, and small enigmatic genomes across a large radiation of phyla.</title>
        <authorList>
            <person name="Brown C.T."/>
            <person name="Hug L.A."/>
            <person name="Thomas B.C."/>
            <person name="Sharon I."/>
            <person name="Castelle C.J."/>
            <person name="Singh A."/>
            <person name="Wilkins M.J."/>
            <person name="Williams K.H."/>
            <person name="Banfield J.F."/>
        </authorList>
    </citation>
    <scope>NUCLEOTIDE SEQUENCE [LARGE SCALE GENOMIC DNA]</scope>
</reference>
<protein>
    <recommendedName>
        <fullName evidence="3">Helix-turn-helix domain-containing protein</fullName>
    </recommendedName>
</protein>
<proteinExistence type="predicted"/>
<dbReference type="InterPro" id="IPR036388">
    <property type="entry name" value="WH-like_DNA-bd_sf"/>
</dbReference>
<dbReference type="Proteomes" id="UP000034302">
    <property type="component" value="Unassembled WGS sequence"/>
</dbReference>
<gene>
    <name evidence="1" type="ORF">UR34_C0011G0009</name>
</gene>
<comment type="caution">
    <text evidence="1">The sequence shown here is derived from an EMBL/GenBank/DDBJ whole genome shotgun (WGS) entry which is preliminary data.</text>
</comment>
<organism evidence="1 2">
    <name type="scientific">candidate division WS6 bacterium GW2011_GWC1_33_20</name>
    <dbReference type="NCBI Taxonomy" id="1619089"/>
    <lineage>
        <taxon>Bacteria</taxon>
        <taxon>Candidatus Dojkabacteria</taxon>
    </lineage>
</organism>
<dbReference type="EMBL" id="LBOV01000011">
    <property type="protein sequence ID" value="KKP43755.1"/>
    <property type="molecule type" value="Genomic_DNA"/>
</dbReference>
<name>A0A0G0BY11_9BACT</name>
<dbReference type="Pfam" id="PF13730">
    <property type="entry name" value="HTH_36"/>
    <property type="match status" value="1"/>
</dbReference>
<sequence length="267" mass="30961">MEMENQLKIEKKKYKPTDSNLFFQVKIKSIKDDLLLATLSGSELKIIFAISSFINDQNKAYPSQKYLAKLTGLSVSSVSRNVSELSSKKFKGESILQIIRERENGNKFTNNRYYLSPKVGINFGSVKQQVQTQESITHNNQTNYNYTLNKNKLLKNNNEVISFNRNSSKKIPKSSKIHEHFTKEDEEIVLFYAKVISEDKPFDGDLGYAHRVLEKNIEIMGLENWRDLTKTLQNHASPKSLLNHMRFCIAQKGSTYEEAWKEWNSKY</sequence>
<accession>A0A0G0BY11</accession>